<evidence type="ECO:0000256" key="3">
    <source>
        <dbReference type="ARBA" id="ARBA00022452"/>
    </source>
</evidence>
<dbReference type="InterPro" id="IPR000531">
    <property type="entry name" value="Beta-barrel_TonB"/>
</dbReference>
<gene>
    <name evidence="13" type="ORF">Cop2CBH44_22890</name>
</gene>
<dbReference type="Pfam" id="PF07715">
    <property type="entry name" value="Plug"/>
    <property type="match status" value="1"/>
</dbReference>
<feature type="signal peptide" evidence="10">
    <location>
        <begin position="1"/>
        <end position="30"/>
    </location>
</feature>
<evidence type="ECO:0000256" key="2">
    <source>
        <dbReference type="ARBA" id="ARBA00022448"/>
    </source>
</evidence>
<dbReference type="SUPFAM" id="SSF56935">
    <property type="entry name" value="Porins"/>
    <property type="match status" value="1"/>
</dbReference>
<keyword evidence="3 8" id="KW-1134">Transmembrane beta strand</keyword>
<evidence type="ECO:0000256" key="4">
    <source>
        <dbReference type="ARBA" id="ARBA00022692"/>
    </source>
</evidence>
<dbReference type="Pfam" id="PF00593">
    <property type="entry name" value="TonB_dep_Rec_b-barrel"/>
    <property type="match status" value="1"/>
</dbReference>
<keyword evidence="5 9" id="KW-0798">TonB box</keyword>
<evidence type="ECO:0000256" key="8">
    <source>
        <dbReference type="PROSITE-ProRule" id="PRU01360"/>
    </source>
</evidence>
<evidence type="ECO:0000256" key="1">
    <source>
        <dbReference type="ARBA" id="ARBA00004571"/>
    </source>
</evidence>
<organism evidence="13 14">
    <name type="scientific">Coprobacter secundus subsp. similis</name>
    <dbReference type="NCBI Taxonomy" id="2751153"/>
    <lineage>
        <taxon>Bacteria</taxon>
        <taxon>Pseudomonadati</taxon>
        <taxon>Bacteroidota</taxon>
        <taxon>Bacteroidia</taxon>
        <taxon>Bacteroidales</taxon>
        <taxon>Barnesiellaceae</taxon>
        <taxon>Coprobacter</taxon>
    </lineage>
</organism>
<protein>
    <submittedName>
        <fullName evidence="13">SusC/RagA family TonB-linked outer membrane protein</fullName>
    </submittedName>
</protein>
<dbReference type="SUPFAM" id="SSF49464">
    <property type="entry name" value="Carboxypeptidase regulatory domain-like"/>
    <property type="match status" value="1"/>
</dbReference>
<sequence>MKFLYINKKIVNKKGLIVLLMLFFILPAMAQSFVVTGTVTDAKGEELPGVTVRVKGESNGTITDIKGKYSIRVPLKSNELIFTYVGYVSKTISIPKNSKTLNVVLEEDVKTLGEVVVVGYGQMRKSDLTGAISSVSVNDVETMTSTNIQSLLQGRAAGVQVTASDAAPGAAINMKIRGTGSLTGSSEPLYVVDGIIMNSTMDQNILSGESGTTAPSQNGLTGINPQDIESFEVLKDASATAIYGSLGANGVVLITTKSGKTEKPKMQYTGSVSTSHITNKRDLMTLEEYIPFKNELGLAQGSSKLQNLVIDGKIPVDWQDWATRQAWSHSHRMNISGKTDKTKYYVSGGYNDLQGVIRSTGSKAMDIRINFDQEVSSRLRIGTRTSFMHSKLNMTSGSNASAFASSGLLRQILTFRPYRLVAGSEDDYIDENEGVTDMDSEDAYGPNPYLKDYEDFTKEYRVLSSVYLDIKLVKWLSMRTTVGVDYRYRTRQQYYGVTTSNGRNNGGMSQVSNKENMRLNIDHMFNANYRFGKNRLEGTLGVTATTSTDKNRLNVGRSFSVLGFREEGLMYSGTINPPQYTLSPTNSLSFLGRVIYNYDERYVLTATFRADGTSKFAPENRFSYFPSFALAYRLDQENFFRKYRWLSNAKIRLGWGMVGNQNITPYQTLQLYGSNTYSNALGSGYYAGFELERIANPTLKWETTQQYNVGFDLGLLRNRINFTVDLYNKSSYDLLQNIEMPLSSGYSRMYINRGSIRNRGIEISLDLAPVRTKKYSLNIGGNISFNKNKIMDIGLEQSQIGANNWAYFLGTDVGNASYFKHAANIFIEGRPVALFYGLKTSGILTQAEVDEDRRVRMQNFLAVHPTVSPDAVTKENLMSVRGTLPIWSGTQNELLEAGDFRYFDADGNGYIEADADRTIIGDPNPKFTYGFTVDFTYQDFFVNAVFNGVYGNQIANSNRMLEEDIKTIHVNYNATRYIRDHYWREDRISTTDPRMNYAGDAGRFSSYYVEDGSFLRFANLTIGYNINLRRNKFISRVGLSLTGTNLFVITKYRGYDPEVNSFANDPFRVGVDWTSYPKNRTYALGVTLDF</sequence>
<evidence type="ECO:0000256" key="7">
    <source>
        <dbReference type="ARBA" id="ARBA00023237"/>
    </source>
</evidence>
<dbReference type="KEGG" id="copr:Cop2CBH44_22890"/>
<evidence type="ECO:0000313" key="14">
    <source>
        <dbReference type="Proteomes" id="UP000594042"/>
    </source>
</evidence>
<evidence type="ECO:0000256" key="5">
    <source>
        <dbReference type="ARBA" id="ARBA00023077"/>
    </source>
</evidence>
<evidence type="ECO:0000256" key="9">
    <source>
        <dbReference type="RuleBase" id="RU003357"/>
    </source>
</evidence>
<keyword evidence="4 8" id="KW-0812">Transmembrane</keyword>
<accession>A0A7G1HW62</accession>
<evidence type="ECO:0000313" key="13">
    <source>
        <dbReference type="EMBL" id="BCI63936.1"/>
    </source>
</evidence>
<dbReference type="InterPro" id="IPR008969">
    <property type="entry name" value="CarboxyPept-like_regulatory"/>
</dbReference>
<dbReference type="Proteomes" id="UP000594042">
    <property type="component" value="Chromosome"/>
</dbReference>
<evidence type="ECO:0000259" key="12">
    <source>
        <dbReference type="Pfam" id="PF07715"/>
    </source>
</evidence>
<dbReference type="FunFam" id="2.60.40.1120:FF:000003">
    <property type="entry name" value="Outer membrane protein Omp121"/>
    <property type="match status" value="1"/>
</dbReference>
<dbReference type="InterPro" id="IPR037066">
    <property type="entry name" value="Plug_dom_sf"/>
</dbReference>
<proteinExistence type="inferred from homology"/>
<evidence type="ECO:0000256" key="6">
    <source>
        <dbReference type="ARBA" id="ARBA00023136"/>
    </source>
</evidence>
<feature type="chain" id="PRO_5028909344" evidence="10">
    <location>
        <begin position="31"/>
        <end position="1090"/>
    </location>
</feature>
<comment type="similarity">
    <text evidence="8 9">Belongs to the TonB-dependent receptor family.</text>
</comment>
<dbReference type="NCBIfam" id="TIGR04056">
    <property type="entry name" value="OMP_RagA_SusC"/>
    <property type="match status" value="1"/>
</dbReference>
<dbReference type="Gene3D" id="2.60.40.1120">
    <property type="entry name" value="Carboxypeptidase-like, regulatory domain"/>
    <property type="match status" value="1"/>
</dbReference>
<dbReference type="InterPro" id="IPR039426">
    <property type="entry name" value="TonB-dep_rcpt-like"/>
</dbReference>
<feature type="domain" description="TonB-dependent receptor-like beta-barrel" evidence="11">
    <location>
        <begin position="432"/>
        <end position="809"/>
    </location>
</feature>
<dbReference type="Gene3D" id="2.40.170.20">
    <property type="entry name" value="TonB-dependent receptor, beta-barrel domain"/>
    <property type="match status" value="1"/>
</dbReference>
<comment type="subcellular location">
    <subcellularLocation>
        <location evidence="1 8">Cell outer membrane</location>
        <topology evidence="1 8">Multi-pass membrane protein</topology>
    </subcellularLocation>
</comment>
<feature type="domain" description="TonB-dependent receptor plug" evidence="12">
    <location>
        <begin position="125"/>
        <end position="251"/>
    </location>
</feature>
<name>A0A7G1HW62_9BACT</name>
<keyword evidence="2 8" id="KW-0813">Transport</keyword>
<evidence type="ECO:0000259" key="11">
    <source>
        <dbReference type="Pfam" id="PF00593"/>
    </source>
</evidence>
<dbReference type="InterPro" id="IPR012910">
    <property type="entry name" value="Plug_dom"/>
</dbReference>
<dbReference type="InterPro" id="IPR023996">
    <property type="entry name" value="TonB-dep_OMP_SusC/RagA"/>
</dbReference>
<keyword evidence="7 8" id="KW-0998">Cell outer membrane</keyword>
<dbReference type="Gene3D" id="2.170.130.10">
    <property type="entry name" value="TonB-dependent receptor, plug domain"/>
    <property type="match status" value="1"/>
</dbReference>
<reference evidence="14" key="1">
    <citation type="submission" date="2020-07" db="EMBL/GenBank/DDBJ databases">
        <title>Complete genome sequencing of Coprobacter sp. strain 2CBH44.</title>
        <authorList>
            <person name="Sakamoto M."/>
            <person name="Murakami T."/>
            <person name="Mori H."/>
        </authorList>
    </citation>
    <scope>NUCLEOTIDE SEQUENCE [LARGE SCALE GENOMIC DNA]</scope>
    <source>
        <strain evidence="14">2CBH44</strain>
    </source>
</reference>
<dbReference type="InterPro" id="IPR023997">
    <property type="entry name" value="TonB-dep_OMP_SusC/RagA_CS"/>
</dbReference>
<dbReference type="RefSeq" id="WP_200754839.1">
    <property type="nucleotide sequence ID" value="NZ_AP023322.1"/>
</dbReference>
<keyword evidence="14" id="KW-1185">Reference proteome</keyword>
<dbReference type="NCBIfam" id="TIGR04057">
    <property type="entry name" value="SusC_RagA_signa"/>
    <property type="match status" value="1"/>
</dbReference>
<keyword evidence="6 8" id="KW-0472">Membrane</keyword>
<keyword evidence="10" id="KW-0732">Signal</keyword>
<dbReference type="EMBL" id="AP023322">
    <property type="protein sequence ID" value="BCI63936.1"/>
    <property type="molecule type" value="Genomic_DNA"/>
</dbReference>
<dbReference type="AlphaFoldDB" id="A0A7G1HW62"/>
<dbReference type="Pfam" id="PF13715">
    <property type="entry name" value="CarbopepD_reg_2"/>
    <property type="match status" value="1"/>
</dbReference>
<evidence type="ECO:0000256" key="10">
    <source>
        <dbReference type="SAM" id="SignalP"/>
    </source>
</evidence>
<dbReference type="InterPro" id="IPR036942">
    <property type="entry name" value="Beta-barrel_TonB_sf"/>
</dbReference>
<dbReference type="PROSITE" id="PS52016">
    <property type="entry name" value="TONB_DEPENDENT_REC_3"/>
    <property type="match status" value="1"/>
</dbReference>
<dbReference type="GO" id="GO:0009279">
    <property type="term" value="C:cell outer membrane"/>
    <property type="evidence" value="ECO:0007669"/>
    <property type="project" value="UniProtKB-SubCell"/>
</dbReference>